<sequence>MAERERLSSCLQCDQISELAAAGPVWGAEQAPRTLPTPPGVKAWLLCSLVLPDRHRPPGRPGSGSVGTGSLRPQARGPWANNGHAVRASGMTSPPQSFLLQAVAQSPLCVSVSARGTVWGAAPSKGAALPRDTRSTVSSPHPLLAKGHRKGEVRWRGASLDPSKWCQWEPIPGTAAQTKGSPPFNCLG</sequence>
<feature type="region of interest" description="Disordered" evidence="1">
    <location>
        <begin position="55"/>
        <end position="92"/>
    </location>
</feature>
<keyword evidence="3" id="KW-1185">Reference proteome</keyword>
<dbReference type="AlphaFoldDB" id="A0A9D3XYT1"/>
<name>A0A9D3XYT1_9SAUR</name>
<evidence type="ECO:0000313" key="2">
    <source>
        <dbReference type="EMBL" id="KAH1187675.1"/>
    </source>
</evidence>
<protein>
    <submittedName>
        <fullName evidence="2">Uncharacterized protein</fullName>
    </submittedName>
</protein>
<dbReference type="Proteomes" id="UP000827986">
    <property type="component" value="Unassembled WGS sequence"/>
</dbReference>
<reference evidence="2" key="1">
    <citation type="submission" date="2021-09" db="EMBL/GenBank/DDBJ databases">
        <title>The genome of Mauremys mutica provides insights into the evolution of semi-aquatic lifestyle.</title>
        <authorList>
            <person name="Gong S."/>
            <person name="Gao Y."/>
        </authorList>
    </citation>
    <scope>NUCLEOTIDE SEQUENCE</scope>
    <source>
        <strain evidence="2">MM-2020</strain>
        <tissue evidence="2">Muscle</tissue>
    </source>
</reference>
<dbReference type="EMBL" id="JAHDVG010000463">
    <property type="protein sequence ID" value="KAH1187675.1"/>
    <property type="molecule type" value="Genomic_DNA"/>
</dbReference>
<comment type="caution">
    <text evidence="2">The sequence shown here is derived from an EMBL/GenBank/DDBJ whole genome shotgun (WGS) entry which is preliminary data.</text>
</comment>
<feature type="region of interest" description="Disordered" evidence="1">
    <location>
        <begin position="122"/>
        <end position="141"/>
    </location>
</feature>
<evidence type="ECO:0000313" key="3">
    <source>
        <dbReference type="Proteomes" id="UP000827986"/>
    </source>
</evidence>
<accession>A0A9D3XYT1</accession>
<gene>
    <name evidence="2" type="ORF">KIL84_020424</name>
</gene>
<organism evidence="2 3">
    <name type="scientific">Mauremys mutica</name>
    <name type="common">yellowpond turtle</name>
    <dbReference type="NCBI Taxonomy" id="74926"/>
    <lineage>
        <taxon>Eukaryota</taxon>
        <taxon>Metazoa</taxon>
        <taxon>Chordata</taxon>
        <taxon>Craniata</taxon>
        <taxon>Vertebrata</taxon>
        <taxon>Euteleostomi</taxon>
        <taxon>Archelosauria</taxon>
        <taxon>Testudinata</taxon>
        <taxon>Testudines</taxon>
        <taxon>Cryptodira</taxon>
        <taxon>Durocryptodira</taxon>
        <taxon>Testudinoidea</taxon>
        <taxon>Geoemydidae</taxon>
        <taxon>Geoemydinae</taxon>
        <taxon>Mauremys</taxon>
    </lineage>
</organism>
<evidence type="ECO:0000256" key="1">
    <source>
        <dbReference type="SAM" id="MobiDB-lite"/>
    </source>
</evidence>
<proteinExistence type="predicted"/>